<dbReference type="InterPro" id="IPR003744">
    <property type="entry name" value="YhhQ"/>
</dbReference>
<dbReference type="PANTHER" id="PTHR34300">
    <property type="entry name" value="QUEUOSINE PRECURSOR TRANSPORTER-RELATED"/>
    <property type="match status" value="1"/>
</dbReference>
<reference evidence="2" key="1">
    <citation type="submission" date="2018-05" db="EMBL/GenBank/DDBJ databases">
        <authorList>
            <person name="Lanie J.A."/>
            <person name="Ng W.-L."/>
            <person name="Kazmierczak K.M."/>
            <person name="Andrzejewski T.M."/>
            <person name="Davidsen T.M."/>
            <person name="Wayne K.J."/>
            <person name="Tettelin H."/>
            <person name="Glass J.I."/>
            <person name="Rusch D."/>
            <person name="Podicherti R."/>
            <person name="Tsui H.-C.T."/>
            <person name="Winkler M.E."/>
        </authorList>
    </citation>
    <scope>NUCLEOTIDE SEQUENCE</scope>
</reference>
<evidence type="ECO:0000256" key="1">
    <source>
        <dbReference type="SAM" id="Phobius"/>
    </source>
</evidence>
<dbReference type="HAMAP" id="MF_02088">
    <property type="entry name" value="Q_prec_transport"/>
    <property type="match status" value="1"/>
</dbReference>
<dbReference type="PANTHER" id="PTHR34300:SF2">
    <property type="entry name" value="QUEUOSINE PRECURSOR TRANSPORTER-RELATED"/>
    <property type="match status" value="1"/>
</dbReference>
<feature type="transmembrane region" description="Helical" evidence="1">
    <location>
        <begin position="143"/>
        <end position="169"/>
    </location>
</feature>
<sequence length="222" mass="24715">MKFKEKLFLLLSSIFLTSLVVGNIIGTTKFVNVFGLIVPAGTLAYPFTFLATDLICELYGKKRAQVLVWVGFAMNFFMLGLMMLGHYLKDASGVSGATSTFESVYGFMIGNVIASMFAYLVAQSVDVKLFHFWKDLTKGKHLWLRNNLSTVVSQLVDTTAILSVLYIANNLGDSIRTISDLISLIIASYLFKFFIALLDTPLFYIGVWGLKDKVSQDLVLEN</sequence>
<feature type="transmembrane region" description="Helical" evidence="1">
    <location>
        <begin position="181"/>
        <end position="205"/>
    </location>
</feature>
<evidence type="ECO:0008006" key="3">
    <source>
        <dbReference type="Google" id="ProtNLM"/>
    </source>
</evidence>
<dbReference type="NCBIfam" id="TIGR00697">
    <property type="entry name" value="queuosine precursor transporter"/>
    <property type="match status" value="1"/>
</dbReference>
<name>A0A382DAQ7_9ZZZZ</name>
<accession>A0A382DAQ7</accession>
<dbReference type="EMBL" id="UINC01038454">
    <property type="protein sequence ID" value="SVB35498.1"/>
    <property type="molecule type" value="Genomic_DNA"/>
</dbReference>
<feature type="transmembrane region" description="Helical" evidence="1">
    <location>
        <begin position="104"/>
        <end position="122"/>
    </location>
</feature>
<dbReference type="AlphaFoldDB" id="A0A382DAQ7"/>
<proteinExistence type="inferred from homology"/>
<gene>
    <name evidence="2" type="ORF">METZ01_LOCUS188352</name>
</gene>
<protein>
    <recommendedName>
        <fullName evidence="3">Queuosine precursor transporter</fullName>
    </recommendedName>
</protein>
<keyword evidence="1" id="KW-0812">Transmembrane</keyword>
<feature type="transmembrane region" description="Helical" evidence="1">
    <location>
        <begin position="32"/>
        <end position="54"/>
    </location>
</feature>
<organism evidence="2">
    <name type="scientific">marine metagenome</name>
    <dbReference type="NCBI Taxonomy" id="408172"/>
    <lineage>
        <taxon>unclassified sequences</taxon>
        <taxon>metagenomes</taxon>
        <taxon>ecological metagenomes</taxon>
    </lineage>
</organism>
<feature type="transmembrane region" description="Helical" evidence="1">
    <location>
        <begin position="66"/>
        <end position="84"/>
    </location>
</feature>
<keyword evidence="1" id="KW-0472">Membrane</keyword>
<dbReference type="Pfam" id="PF02592">
    <property type="entry name" value="Vut_1"/>
    <property type="match status" value="1"/>
</dbReference>
<evidence type="ECO:0000313" key="2">
    <source>
        <dbReference type="EMBL" id="SVB35498.1"/>
    </source>
</evidence>
<keyword evidence="1" id="KW-1133">Transmembrane helix</keyword>